<keyword evidence="4" id="KW-0812">Transmembrane</keyword>
<comment type="caution">
    <text evidence="13">The sequence shown here is derived from an EMBL/GenBank/DDBJ whole genome shotgun (WGS) entry which is preliminary data.</text>
</comment>
<keyword evidence="7" id="KW-0418">Kinase</keyword>
<evidence type="ECO:0000313" key="14">
    <source>
        <dbReference type="Proteomes" id="UP001054821"/>
    </source>
</evidence>
<dbReference type="AlphaFoldDB" id="A0AAD4YUP1"/>
<keyword evidence="2" id="KW-0723">Serine/threonine-protein kinase</keyword>
<evidence type="ECO:0000256" key="4">
    <source>
        <dbReference type="ARBA" id="ARBA00022692"/>
    </source>
</evidence>
<reference evidence="13 14" key="1">
    <citation type="journal article" date="2022" name="G3 (Bethesda)">
        <title>Whole-genome sequence and methylome profiling of the almond [Prunus dulcis (Mill.) D.A. Webb] cultivar 'Nonpareil'.</title>
        <authorList>
            <person name="D'Amico-Willman K.M."/>
            <person name="Ouma W.Z."/>
            <person name="Meulia T."/>
            <person name="Sideli G.M."/>
            <person name="Gradziel T.M."/>
            <person name="Fresnedo-Ramirez J."/>
        </authorList>
    </citation>
    <scope>NUCLEOTIDE SEQUENCE [LARGE SCALE GENOMIC DNA]</scope>
    <source>
        <strain evidence="13">Clone GOH B32 T37-40</strain>
    </source>
</reference>
<evidence type="ECO:0000256" key="3">
    <source>
        <dbReference type="ARBA" id="ARBA00022679"/>
    </source>
</evidence>
<keyword evidence="5" id="KW-0732">Signal</keyword>
<dbReference type="GO" id="GO:0004674">
    <property type="term" value="F:protein serine/threonine kinase activity"/>
    <property type="evidence" value="ECO:0007669"/>
    <property type="project" value="UniProtKB-KW"/>
</dbReference>
<dbReference type="PROSITE" id="PS00108">
    <property type="entry name" value="PROTEIN_KINASE_ST"/>
    <property type="match status" value="1"/>
</dbReference>
<evidence type="ECO:0000256" key="5">
    <source>
        <dbReference type="ARBA" id="ARBA00022729"/>
    </source>
</evidence>
<dbReference type="EMBL" id="JAJFAZ020000006">
    <property type="protein sequence ID" value="KAI5323047.1"/>
    <property type="molecule type" value="Genomic_DNA"/>
</dbReference>
<name>A0AAD4YUP1_PRUDU</name>
<accession>A0AAD4YUP1</accession>
<gene>
    <name evidence="13" type="ORF">L3X38_032119</name>
</gene>
<keyword evidence="14" id="KW-1185">Reference proteome</keyword>
<dbReference type="InterPro" id="IPR011009">
    <property type="entry name" value="Kinase-like_dom_sf"/>
</dbReference>
<dbReference type="Pfam" id="PF00069">
    <property type="entry name" value="Pkinase"/>
    <property type="match status" value="1"/>
</dbReference>
<evidence type="ECO:0000256" key="7">
    <source>
        <dbReference type="ARBA" id="ARBA00022777"/>
    </source>
</evidence>
<evidence type="ECO:0000256" key="1">
    <source>
        <dbReference type="ARBA" id="ARBA00004479"/>
    </source>
</evidence>
<dbReference type="SMART" id="SM00220">
    <property type="entry name" value="S_TKc"/>
    <property type="match status" value="1"/>
</dbReference>
<dbReference type="InterPro" id="IPR000719">
    <property type="entry name" value="Prot_kinase_dom"/>
</dbReference>
<evidence type="ECO:0000256" key="9">
    <source>
        <dbReference type="ARBA" id="ARBA00022989"/>
    </source>
</evidence>
<keyword evidence="8" id="KW-0067">ATP-binding</keyword>
<keyword evidence="9" id="KW-1133">Transmembrane helix</keyword>
<dbReference type="InterPro" id="IPR008271">
    <property type="entry name" value="Ser/Thr_kinase_AS"/>
</dbReference>
<evidence type="ECO:0000259" key="12">
    <source>
        <dbReference type="PROSITE" id="PS50011"/>
    </source>
</evidence>
<proteinExistence type="predicted"/>
<protein>
    <recommendedName>
        <fullName evidence="12">Protein kinase domain-containing protein</fullName>
    </recommendedName>
</protein>
<keyword evidence="3" id="KW-0808">Transferase</keyword>
<keyword evidence="11" id="KW-0325">Glycoprotein</keyword>
<dbReference type="PANTHER" id="PTHR27009">
    <property type="entry name" value="RUST RESISTANCE KINASE LR10-RELATED"/>
    <property type="match status" value="1"/>
</dbReference>
<dbReference type="SUPFAM" id="SSF56112">
    <property type="entry name" value="Protein kinase-like (PK-like)"/>
    <property type="match status" value="1"/>
</dbReference>
<evidence type="ECO:0000256" key="8">
    <source>
        <dbReference type="ARBA" id="ARBA00022840"/>
    </source>
</evidence>
<dbReference type="Gene3D" id="1.10.510.10">
    <property type="entry name" value="Transferase(Phosphotransferase) domain 1"/>
    <property type="match status" value="1"/>
</dbReference>
<dbReference type="InterPro" id="IPR045874">
    <property type="entry name" value="LRK10/LRL21-25-like"/>
</dbReference>
<evidence type="ECO:0000256" key="10">
    <source>
        <dbReference type="ARBA" id="ARBA00023136"/>
    </source>
</evidence>
<organism evidence="13 14">
    <name type="scientific">Prunus dulcis</name>
    <name type="common">Almond</name>
    <name type="synonym">Amygdalus dulcis</name>
    <dbReference type="NCBI Taxonomy" id="3755"/>
    <lineage>
        <taxon>Eukaryota</taxon>
        <taxon>Viridiplantae</taxon>
        <taxon>Streptophyta</taxon>
        <taxon>Embryophyta</taxon>
        <taxon>Tracheophyta</taxon>
        <taxon>Spermatophyta</taxon>
        <taxon>Magnoliopsida</taxon>
        <taxon>eudicotyledons</taxon>
        <taxon>Gunneridae</taxon>
        <taxon>Pentapetalae</taxon>
        <taxon>rosids</taxon>
        <taxon>fabids</taxon>
        <taxon>Rosales</taxon>
        <taxon>Rosaceae</taxon>
        <taxon>Amygdaloideae</taxon>
        <taxon>Amygdaleae</taxon>
        <taxon>Prunus</taxon>
    </lineage>
</organism>
<keyword evidence="6" id="KW-0547">Nucleotide-binding</keyword>
<evidence type="ECO:0000313" key="13">
    <source>
        <dbReference type="EMBL" id="KAI5323047.1"/>
    </source>
</evidence>
<dbReference type="GO" id="GO:0016020">
    <property type="term" value="C:membrane"/>
    <property type="evidence" value="ECO:0007669"/>
    <property type="project" value="UniProtKB-SubCell"/>
</dbReference>
<feature type="domain" description="Protein kinase" evidence="12">
    <location>
        <begin position="1"/>
        <end position="243"/>
    </location>
</feature>
<dbReference type="PROSITE" id="PS50011">
    <property type="entry name" value="PROTEIN_KINASE_DOM"/>
    <property type="match status" value="1"/>
</dbReference>
<evidence type="ECO:0000256" key="2">
    <source>
        <dbReference type="ARBA" id="ARBA00022527"/>
    </source>
</evidence>
<evidence type="ECO:0000256" key="6">
    <source>
        <dbReference type="ARBA" id="ARBA00022741"/>
    </source>
</evidence>
<evidence type="ECO:0000256" key="11">
    <source>
        <dbReference type="ARBA" id="ARBA00023180"/>
    </source>
</evidence>
<keyword evidence="10" id="KW-0472">Membrane</keyword>
<sequence length="247" mass="27878">MPFLLFFSSTQHLVGYFKEAKGSGFSKKPKVSVFSKKPKEVASQISQRKWLLKEAKDIALGIAKGIEYLHQGCDQRILHFDIKPHNVLLDQDFTPKVSDFGLAKFCAKDQSAISMTTARGTMGYIAPEIFSRNFGNVSHKSDVYSFGILLLEMVGGRKNFKVMEDSTSQVYFPEWIYNLLEQGNDLRIHIGDDEVDVTIARKLAIVGLWCIQWHPIDRPSMKVVVQMLEREGENLAMPPNPFASTSS</sequence>
<dbReference type="GO" id="GO:0005524">
    <property type="term" value="F:ATP binding"/>
    <property type="evidence" value="ECO:0007669"/>
    <property type="project" value="UniProtKB-KW"/>
</dbReference>
<dbReference type="FunFam" id="1.10.510.10:FF:000590">
    <property type="entry name" value="PR5-like receptor kinase"/>
    <property type="match status" value="1"/>
</dbReference>
<dbReference type="Proteomes" id="UP001054821">
    <property type="component" value="Chromosome 6"/>
</dbReference>
<comment type="subcellular location">
    <subcellularLocation>
        <location evidence="1">Membrane</location>
        <topology evidence="1">Single-pass type I membrane protein</topology>
    </subcellularLocation>
</comment>